<gene>
    <name evidence="2" type="ORF">DGG96_08360</name>
</gene>
<feature type="transmembrane region" description="Helical" evidence="1">
    <location>
        <begin position="19"/>
        <end position="37"/>
    </location>
</feature>
<accession>A0A317U5N4</accession>
<keyword evidence="1" id="KW-1133">Transmembrane helix</keyword>
<organism evidence="2 3">
    <name type="scientific">Legionella qingyii</name>
    <dbReference type="NCBI Taxonomy" id="2184757"/>
    <lineage>
        <taxon>Bacteria</taxon>
        <taxon>Pseudomonadati</taxon>
        <taxon>Pseudomonadota</taxon>
        <taxon>Gammaproteobacteria</taxon>
        <taxon>Legionellales</taxon>
        <taxon>Legionellaceae</taxon>
        <taxon>Legionella</taxon>
    </lineage>
</organism>
<protein>
    <submittedName>
        <fullName evidence="2">Uncharacterized protein</fullName>
    </submittedName>
</protein>
<evidence type="ECO:0000256" key="1">
    <source>
        <dbReference type="SAM" id="Phobius"/>
    </source>
</evidence>
<sequence length="60" mass="7019">MGKAAIVKKIMHYEQQGKVFGLVIKLIYEVILVFIGIKEDVKKIRKTKIMNIYSTKVKFF</sequence>
<evidence type="ECO:0000313" key="3">
    <source>
        <dbReference type="Proteomes" id="UP000247152"/>
    </source>
</evidence>
<proteinExistence type="predicted"/>
<name>A0A317U5N4_9GAMM</name>
<keyword evidence="1" id="KW-0472">Membrane</keyword>
<dbReference type="EMBL" id="QHJG01000011">
    <property type="protein sequence ID" value="PWY56146.1"/>
    <property type="molecule type" value="Genomic_DNA"/>
</dbReference>
<keyword evidence="1" id="KW-0812">Transmembrane</keyword>
<comment type="caution">
    <text evidence="2">The sequence shown here is derived from an EMBL/GenBank/DDBJ whole genome shotgun (WGS) entry which is preliminary data.</text>
</comment>
<reference evidence="2 3" key="1">
    <citation type="submission" date="2018-05" db="EMBL/GenBank/DDBJ databases">
        <title>Legionella qingyii sp.nov., whole genome shotgun sequence.</title>
        <authorList>
            <person name="Wu H."/>
            <person name="Zhu Q."/>
            <person name="Hu C."/>
        </authorList>
    </citation>
    <scope>NUCLEOTIDE SEQUENCE [LARGE SCALE GENOMIC DNA]</scope>
    <source>
        <strain evidence="2 3">HEB18</strain>
    </source>
</reference>
<dbReference type="Proteomes" id="UP000247152">
    <property type="component" value="Unassembled WGS sequence"/>
</dbReference>
<dbReference type="AlphaFoldDB" id="A0A317U5N4"/>
<evidence type="ECO:0000313" key="2">
    <source>
        <dbReference type="EMBL" id="PWY56146.1"/>
    </source>
</evidence>